<evidence type="ECO:0000313" key="14">
    <source>
        <dbReference type="EMBL" id="HAE4393729.1"/>
    </source>
</evidence>
<evidence type="ECO:0000259" key="6">
    <source>
        <dbReference type="Pfam" id="PF00419"/>
    </source>
</evidence>
<dbReference type="AlphaFoldDB" id="A0A5X4XEM8"/>
<dbReference type="InterPro" id="IPR036937">
    <property type="entry name" value="Adhesion_dom_fimbrial_sf"/>
</dbReference>
<evidence type="ECO:0000256" key="2">
    <source>
        <dbReference type="ARBA" id="ARBA00006671"/>
    </source>
</evidence>
<dbReference type="InterPro" id="IPR008966">
    <property type="entry name" value="Adhesion_dom_sf"/>
</dbReference>
<reference evidence="14" key="1">
    <citation type="journal article" date="2018" name="Genome Biol.">
        <title>SKESA: strategic k-mer extension for scrupulous assemblies.</title>
        <authorList>
            <person name="Souvorov A."/>
            <person name="Agarwala R."/>
            <person name="Lipman D.J."/>
        </authorList>
    </citation>
    <scope>NUCLEOTIDE SEQUENCE</scope>
    <source>
        <strain evidence="14">11-2934</strain>
    </source>
</reference>
<dbReference type="PANTHER" id="PTHR33420:SF3">
    <property type="entry name" value="FIMBRIAL SUBUNIT ELFA"/>
    <property type="match status" value="1"/>
</dbReference>
<dbReference type="EMBL" id="AAMLPG010000041">
    <property type="protein sequence ID" value="EDI6267170.1"/>
    <property type="molecule type" value="Genomic_DNA"/>
</dbReference>
<evidence type="ECO:0000256" key="1">
    <source>
        <dbReference type="ARBA" id="ARBA00004561"/>
    </source>
</evidence>
<reference evidence="14" key="2">
    <citation type="submission" date="2018-07" db="EMBL/GenBank/DDBJ databases">
        <authorList>
            <consortium name="NCBI Pathogen Detection Project"/>
        </authorList>
    </citation>
    <scope>NUCLEOTIDE SEQUENCE</scope>
    <source>
        <strain evidence="14">11-2934</strain>
    </source>
</reference>
<feature type="signal peptide" evidence="5">
    <location>
        <begin position="1"/>
        <end position="21"/>
    </location>
</feature>
<accession>A0A5X4XEM8</accession>
<comment type="caution">
    <text evidence="7">The sequence shown here is derived from an EMBL/GenBank/DDBJ whole genome shotgun (WGS) entry which is preliminary data.</text>
</comment>
<dbReference type="SUPFAM" id="SSF49401">
    <property type="entry name" value="Bacterial adhesins"/>
    <property type="match status" value="1"/>
</dbReference>
<comment type="similarity">
    <text evidence="2">Belongs to the fimbrial protein family.</text>
</comment>
<sequence length="193" mass="19610">MKKTVMSLFIASMVVSGSAMAATNDSSSTQLNFNGKVTSSLCQINTADTAGIDINLGEVQATALNANGTSKPQSFTVNLENCDSTVNSIKYQITSKNQGDTTYISPDAGDTSANNVGVYITTADVSGPTAINMGAEQTATVINDIGGGAAPNQKIELQAYMKKVGTTNVTAGNVNAVGFITVKAAAVAAPGQS</sequence>
<name>A0A5X4XEM8_SALET</name>
<gene>
    <name evidence="9" type="ORF">ATM10_24130</name>
    <name evidence="10" type="ORF">B9761_23320</name>
    <name evidence="13" type="ORF">CEC57_24405</name>
    <name evidence="12" type="ORF">CED19_24590</name>
    <name evidence="11" type="ORF">CFD05_23875</name>
    <name evidence="8" type="ORF">DQY17_24930</name>
    <name evidence="7" type="ORF">EIC57_24480</name>
    <name evidence="14" type="ORF">G4C57_004880</name>
</gene>
<dbReference type="EMBL" id="AAMKUP010000091">
    <property type="protein sequence ID" value="EDJ2078006.1"/>
    <property type="molecule type" value="Genomic_DNA"/>
</dbReference>
<dbReference type="Proteomes" id="UP000839896">
    <property type="component" value="Unassembled WGS sequence"/>
</dbReference>
<evidence type="ECO:0000313" key="11">
    <source>
        <dbReference type="EMBL" id="EDI6267170.1"/>
    </source>
</evidence>
<protein>
    <submittedName>
        <fullName evidence="7 10">Fimbrial protein</fullName>
    </submittedName>
</protein>
<feature type="domain" description="Fimbrial-type adhesion" evidence="6">
    <location>
        <begin position="32"/>
        <end position="183"/>
    </location>
</feature>
<organism evidence="7">
    <name type="scientific">Salmonella enterica subsp. enterica serovar Schwarzengrund</name>
    <dbReference type="NCBI Taxonomy" id="340190"/>
    <lineage>
        <taxon>Bacteria</taxon>
        <taxon>Pseudomonadati</taxon>
        <taxon>Pseudomonadota</taxon>
        <taxon>Gammaproteobacteria</taxon>
        <taxon>Enterobacterales</taxon>
        <taxon>Enterobacteriaceae</taxon>
        <taxon>Salmonella</taxon>
    </lineage>
</organism>
<evidence type="ECO:0000313" key="9">
    <source>
        <dbReference type="EMBL" id="ECX1010333.1"/>
    </source>
</evidence>
<proteinExistence type="inferred from homology"/>
<evidence type="ECO:0000313" key="7">
    <source>
        <dbReference type="EMBL" id="EBZ9893799.1"/>
    </source>
</evidence>
<dbReference type="EMBL" id="AAKLNN010000085">
    <property type="protein sequence ID" value="ECT0474851.1"/>
    <property type="molecule type" value="Genomic_DNA"/>
</dbReference>
<dbReference type="EMBL" id="DAARXV010000064">
    <property type="protein sequence ID" value="HAE4393729.1"/>
    <property type="molecule type" value="Genomic_DNA"/>
</dbReference>
<evidence type="ECO:0000313" key="8">
    <source>
        <dbReference type="EMBL" id="ECT0474851.1"/>
    </source>
</evidence>
<keyword evidence="4" id="KW-0281">Fimbrium</keyword>
<dbReference type="EMBL" id="AAMKUI010000061">
    <property type="protein sequence ID" value="EDJ2123392.1"/>
    <property type="molecule type" value="Genomic_DNA"/>
</dbReference>
<feature type="chain" id="PRO_5035579149" evidence="5">
    <location>
        <begin position="22"/>
        <end position="193"/>
    </location>
</feature>
<dbReference type="GO" id="GO:0009289">
    <property type="term" value="C:pilus"/>
    <property type="evidence" value="ECO:0007669"/>
    <property type="project" value="UniProtKB-SubCell"/>
</dbReference>
<dbReference type="EMBL" id="AAMFGU010000031">
    <property type="protein sequence ID" value="EDG7674472.1"/>
    <property type="molecule type" value="Genomic_DNA"/>
</dbReference>
<dbReference type="Pfam" id="PF00419">
    <property type="entry name" value="Fimbrial"/>
    <property type="match status" value="1"/>
</dbReference>
<evidence type="ECO:0000256" key="5">
    <source>
        <dbReference type="SAM" id="SignalP"/>
    </source>
</evidence>
<dbReference type="Gene3D" id="2.60.40.1090">
    <property type="entry name" value="Fimbrial-type adhesion domain"/>
    <property type="match status" value="1"/>
</dbReference>
<evidence type="ECO:0000256" key="4">
    <source>
        <dbReference type="ARBA" id="ARBA00023263"/>
    </source>
</evidence>
<dbReference type="RefSeq" id="WP_052943208.1">
    <property type="nucleotide sequence ID" value="NZ_CP130071.1"/>
</dbReference>
<dbReference type="PANTHER" id="PTHR33420">
    <property type="entry name" value="FIMBRIAL SUBUNIT ELFA-RELATED"/>
    <property type="match status" value="1"/>
</dbReference>
<dbReference type="InterPro" id="IPR050263">
    <property type="entry name" value="Bact_Fimbrial_Adh_Pro"/>
</dbReference>
<dbReference type="InterPro" id="IPR000259">
    <property type="entry name" value="Adhesion_dom_fimbrial"/>
</dbReference>
<evidence type="ECO:0000313" key="13">
    <source>
        <dbReference type="EMBL" id="EDJ2123392.1"/>
    </source>
</evidence>
<keyword evidence="3 5" id="KW-0732">Signal</keyword>
<dbReference type="EMBL" id="AAKZJA010000076">
    <property type="protein sequence ID" value="ECX1010333.1"/>
    <property type="molecule type" value="Genomic_DNA"/>
</dbReference>
<evidence type="ECO:0000313" key="10">
    <source>
        <dbReference type="EMBL" id="EDG7674472.1"/>
    </source>
</evidence>
<evidence type="ECO:0000256" key="3">
    <source>
        <dbReference type="ARBA" id="ARBA00022729"/>
    </source>
</evidence>
<dbReference type="EMBL" id="AAHSXG010000063">
    <property type="protein sequence ID" value="EBZ9893799.1"/>
    <property type="molecule type" value="Genomic_DNA"/>
</dbReference>
<reference evidence="7" key="3">
    <citation type="submission" date="2018-11" db="EMBL/GenBank/DDBJ databases">
        <authorList>
            <consortium name="GenomeTrakr network: Whole genome sequencing for foodborne pathogen traceback"/>
        </authorList>
    </citation>
    <scope>NUCLEOTIDE SEQUENCE</scope>
    <source>
        <strain evidence="7">FSIS11807454</strain>
        <strain evidence="8">FSIS11810937</strain>
        <strain evidence="9">FSIS1503455</strain>
        <strain evidence="10">FSIS1700706</strain>
        <strain evidence="13">FSIS1701370</strain>
        <strain evidence="12">FSIS1701674</strain>
        <strain evidence="11">FSIS1702104</strain>
    </source>
</reference>
<dbReference type="GO" id="GO:0043709">
    <property type="term" value="P:cell adhesion involved in single-species biofilm formation"/>
    <property type="evidence" value="ECO:0007669"/>
    <property type="project" value="TreeGrafter"/>
</dbReference>
<comment type="subcellular location">
    <subcellularLocation>
        <location evidence="1">Fimbrium</location>
    </subcellularLocation>
</comment>
<evidence type="ECO:0000313" key="12">
    <source>
        <dbReference type="EMBL" id="EDJ2078006.1"/>
    </source>
</evidence>